<dbReference type="GO" id="GO:0008761">
    <property type="term" value="F:UDP-N-acetylglucosamine 2-epimerase activity"/>
    <property type="evidence" value="ECO:0007669"/>
    <property type="project" value="UniProtKB-EC"/>
</dbReference>
<dbReference type="InterPro" id="IPR029767">
    <property type="entry name" value="WecB-like"/>
</dbReference>
<dbReference type="Proteomes" id="UP000000450">
    <property type="component" value="Chromosome"/>
</dbReference>
<dbReference type="EC" id="5.1.3.14" evidence="4"/>
<dbReference type="InterPro" id="IPR003331">
    <property type="entry name" value="UDP_GlcNAc_Epimerase_2_dom"/>
</dbReference>
<evidence type="ECO:0000313" key="8">
    <source>
        <dbReference type="Proteomes" id="UP000000450"/>
    </source>
</evidence>
<evidence type="ECO:0000256" key="1">
    <source>
        <dbReference type="ARBA" id="ARBA00023235"/>
    </source>
</evidence>
<sequence>MTCIDEQPAPVLIISGTRPEIIKLAPVYHALRGAQSVRPVWLHTGQHSDMAVQMLDCFDIRPDHMLERQGSTLLDFSLGCRRQLEGVMGQQPWSAVIVQGDTESAFQGALAGFSHGLPVLHVEAGLRTYNLRRPFPEEGLRQMISRISRLHFAPTLRAAQALEREGIASRDILVTGNTVVDAQLWVCERHHIRRRVQGRGHILVTMHRRENWGPDIDNVCAAIADIAREFPWMTVLFPVHLNPVVRDPVHRHLGALPNVRLTAPLDYLAMQQAIADAWLLLTDSGGLQEEAPTFKVPLLVLREETERPEVIDAGCAALVGADRQLIVRSVRHLMDDGEAYGRMQAAANPFGDGQASQRIVARLEQMLAPAPAPAPAHAAAPAVAALSV</sequence>
<dbReference type="KEGG" id="dia:Dtpsy_2526"/>
<reference evidence="7 8" key="1">
    <citation type="journal article" date="2010" name="J. Bacteriol.">
        <title>Completed genome sequence of the anaerobic iron-oxidizing bacterium Acidovorax ebreus strain TPSY.</title>
        <authorList>
            <person name="Byrne-Bailey K.G."/>
            <person name="Weber K.A."/>
            <person name="Chair A.H."/>
            <person name="Bose S."/>
            <person name="Knox T."/>
            <person name="Spanbauer T.L."/>
            <person name="Chertkov O."/>
            <person name="Coates J.D."/>
        </authorList>
    </citation>
    <scope>NUCLEOTIDE SEQUENCE [LARGE SCALE GENOMIC DNA]</scope>
    <source>
        <strain evidence="7 8">TPSY</strain>
    </source>
</reference>
<protein>
    <recommendedName>
        <fullName evidence="4">UDP-N-acetylglucosamine 2-epimerase (non-hydrolyzing)</fullName>
        <ecNumber evidence="4">5.1.3.14</ecNumber>
    </recommendedName>
</protein>
<gene>
    <name evidence="7" type="ordered locus">Dtpsy_2526</name>
</gene>
<proteinExistence type="inferred from homology"/>
<evidence type="ECO:0000313" key="7">
    <source>
        <dbReference type="EMBL" id="ACM33961.1"/>
    </source>
</evidence>
<evidence type="ECO:0000259" key="6">
    <source>
        <dbReference type="Pfam" id="PF02350"/>
    </source>
</evidence>
<evidence type="ECO:0000256" key="2">
    <source>
        <dbReference type="ARBA" id="ARBA00036080"/>
    </source>
</evidence>
<comment type="similarity">
    <text evidence="3 5">Belongs to the UDP-N-acetylglucosamine 2-epimerase family.</text>
</comment>
<dbReference type="PANTHER" id="PTHR43174:SF2">
    <property type="entry name" value="UDP-N-ACETYLGLUCOSAMINE 2-EPIMERASE"/>
    <property type="match status" value="1"/>
</dbReference>
<evidence type="ECO:0000256" key="4">
    <source>
        <dbReference type="ARBA" id="ARBA00038858"/>
    </source>
</evidence>
<dbReference type="NCBIfam" id="TIGR00236">
    <property type="entry name" value="wecB"/>
    <property type="match status" value="1"/>
</dbReference>
<dbReference type="Pfam" id="PF02350">
    <property type="entry name" value="Epimerase_2"/>
    <property type="match status" value="1"/>
</dbReference>
<organism evidence="7 8">
    <name type="scientific">Acidovorax ebreus (strain TPSY)</name>
    <name type="common">Diaphorobacter sp. (strain TPSY)</name>
    <dbReference type="NCBI Taxonomy" id="535289"/>
    <lineage>
        <taxon>Bacteria</taxon>
        <taxon>Pseudomonadati</taxon>
        <taxon>Pseudomonadota</taxon>
        <taxon>Betaproteobacteria</taxon>
        <taxon>Burkholderiales</taxon>
        <taxon>Comamonadaceae</taxon>
        <taxon>Diaphorobacter</taxon>
    </lineage>
</organism>
<evidence type="ECO:0000256" key="5">
    <source>
        <dbReference type="RuleBase" id="RU003513"/>
    </source>
</evidence>
<dbReference type="RefSeq" id="WP_015913894.1">
    <property type="nucleotide sequence ID" value="NC_011992.1"/>
</dbReference>
<dbReference type="SUPFAM" id="SSF53756">
    <property type="entry name" value="UDP-Glycosyltransferase/glycogen phosphorylase"/>
    <property type="match status" value="1"/>
</dbReference>
<name>A0A9J9QEW6_ACIET</name>
<dbReference type="AlphaFoldDB" id="A0A9J9QEW6"/>
<keyword evidence="1 5" id="KW-0413">Isomerase</keyword>
<dbReference type="EMBL" id="CP001392">
    <property type="protein sequence ID" value="ACM33961.1"/>
    <property type="molecule type" value="Genomic_DNA"/>
</dbReference>
<comment type="catalytic activity">
    <reaction evidence="2">
        <text>UDP-N-acetyl-alpha-D-glucosamine = UDP-N-acetyl-alpha-D-mannosamine</text>
        <dbReference type="Rhea" id="RHEA:17213"/>
        <dbReference type="ChEBI" id="CHEBI:57705"/>
        <dbReference type="ChEBI" id="CHEBI:68623"/>
        <dbReference type="EC" id="5.1.3.14"/>
    </reaction>
</comment>
<keyword evidence="8" id="KW-1185">Reference proteome</keyword>
<accession>A0A9J9QEW6</accession>
<dbReference type="PANTHER" id="PTHR43174">
    <property type="entry name" value="UDP-N-ACETYLGLUCOSAMINE 2-EPIMERASE"/>
    <property type="match status" value="1"/>
</dbReference>
<dbReference type="CDD" id="cd03786">
    <property type="entry name" value="GTB_UDP-GlcNAc_2-Epimerase"/>
    <property type="match status" value="1"/>
</dbReference>
<dbReference type="Gene3D" id="3.40.50.2000">
    <property type="entry name" value="Glycogen Phosphorylase B"/>
    <property type="match status" value="2"/>
</dbReference>
<evidence type="ECO:0000256" key="3">
    <source>
        <dbReference type="ARBA" id="ARBA00038209"/>
    </source>
</evidence>
<feature type="domain" description="UDP-N-acetylglucosamine 2-epimerase" evidence="6">
    <location>
        <begin position="30"/>
        <end position="363"/>
    </location>
</feature>